<geneLocation type="mitochondrion" evidence="1"/>
<protein>
    <submittedName>
        <fullName evidence="1">Uncharacterized protein orf129-a</fullName>
    </submittedName>
</protein>
<dbReference type="InParanoid" id="Q6R9B4"/>
<dbReference type="Proteomes" id="UP000007305">
    <property type="component" value="Mitochondrion"/>
</dbReference>
<dbReference type="PaxDb" id="4577-GRMZM5G861212_P01"/>
<dbReference type="GeneID" id="4055982"/>
<dbReference type="OrthoDB" id="1937754at2759"/>
<name>Q6R9B4_MAIZE</name>
<gene>
    <name evidence="1" type="primary">orf129-a</name>
</gene>
<evidence type="ECO:0000313" key="2">
    <source>
        <dbReference type="Proteomes" id="UP000007305"/>
    </source>
</evidence>
<keyword evidence="1" id="KW-0496">Mitochondrion</keyword>
<reference evidence="1 2" key="1">
    <citation type="journal article" date="2004" name="Plant Physiol.">
        <title>Sequence and comparative analysis of the maize NB mitochondrial genome.</title>
        <authorList>
            <person name="Clifton S.W."/>
            <person name="Minx P."/>
            <person name="Fauron C.M.-R."/>
            <person name="Gibson M."/>
            <person name="Allen J.O."/>
            <person name="Sun H."/>
            <person name="Thompson M."/>
            <person name="Barbazuk W.B."/>
            <person name="Kanuganti S."/>
            <person name="Tayloe C."/>
            <person name="Meyer L."/>
            <person name="Wilson R.K."/>
            <person name="Newton K.J."/>
        </authorList>
    </citation>
    <scope>NUCLEOTIDE SEQUENCE</scope>
    <source>
        <strain evidence="2">cv. B37N</strain>
    </source>
</reference>
<dbReference type="HOGENOM" id="CLU_1951916_0_0_1"/>
<evidence type="ECO:0000313" key="1">
    <source>
        <dbReference type="EMBL" id="AAR91107.1"/>
    </source>
</evidence>
<organism evidence="1 2">
    <name type="scientific">Zea mays</name>
    <name type="common">Maize</name>
    <dbReference type="NCBI Taxonomy" id="4577"/>
    <lineage>
        <taxon>Eukaryota</taxon>
        <taxon>Viridiplantae</taxon>
        <taxon>Streptophyta</taxon>
        <taxon>Embryophyta</taxon>
        <taxon>Tracheophyta</taxon>
        <taxon>Spermatophyta</taxon>
        <taxon>Magnoliopsida</taxon>
        <taxon>Liliopsida</taxon>
        <taxon>Poales</taxon>
        <taxon>Poaceae</taxon>
        <taxon>PACMAD clade</taxon>
        <taxon>Panicoideae</taxon>
        <taxon>Andropogonodae</taxon>
        <taxon>Andropogoneae</taxon>
        <taxon>Tripsacinae</taxon>
        <taxon>Zea</taxon>
    </lineage>
</organism>
<dbReference type="EMBL" id="AY506529">
    <property type="protein sequence ID" value="AAR91107.1"/>
    <property type="molecule type" value="Genomic_DNA"/>
</dbReference>
<dbReference type="AlphaFoldDB" id="Q6R9B4"/>
<keyword evidence="2" id="KW-1185">Reference proteome</keyword>
<accession>Q6R9B4</accession>
<sequence>MVKDHHKETLAHALVAQPVPSQISSVPSLPQSTEWLLDSGASHHVTGDLLRTCPLILLMLVQILSPLEWSGDGTGMKISHIGSSPAALSHGSIHASRPLAFSHNSFIKPVVRTLLSKTEWPSANIDTLP</sequence>
<proteinExistence type="predicted"/>
<dbReference type="RefSeq" id="YP_588394.1">
    <property type="nucleotide sequence ID" value="NC_007982.1"/>
</dbReference>